<keyword evidence="1" id="KW-0539">Nucleus</keyword>
<evidence type="ECO:0000259" key="3">
    <source>
        <dbReference type="PROSITE" id="PS50048"/>
    </source>
</evidence>
<dbReference type="InterPro" id="IPR053187">
    <property type="entry name" value="Notoamide_regulator"/>
</dbReference>
<dbReference type="EMBL" id="JAESVG020000007">
    <property type="protein sequence ID" value="KAG8626191.1"/>
    <property type="molecule type" value="Genomic_DNA"/>
</dbReference>
<evidence type="ECO:0000313" key="5">
    <source>
        <dbReference type="Proteomes" id="UP000809789"/>
    </source>
</evidence>
<sequence>MVYELRGQWVDVLRTTIARRKRANSTAVACNACRRRKHKCSHDRPTCTACQDLGKVCIYDAEPGYSRHQALKQKQKSQQDQLAELHDLIGRLRRVEEDEGASILRSLRSGARPQDLLALLQSGSFRAQRHLNTLEANFVRFNLAGILSDPELKHQLRRLFEMTVSSKEQVVSSDRSTLPPSWQKTEQSDPTAAGDVATSSMRSFASVDLPLSMIPFERWTSVVADKTQIVDILSIYFSWWHPTYRLFDEERFIDHLINGVPDPSASCLFNACCSIACAQYRNMDPTCGSLLPYFHQQAKASWSASLGQTHVRLVSAASALCIPTYLLGEEDLALDLIVQSYQIATRLGLFSIIPCEVPPAGDITYSAYRELSVAAWGLFNLSASTSLHHSGPPIIARHPSYHLVGGTDTPRHWVSWPRAATKESFLANGDVSYSALSQLIVEFCNLRSQFRSTDKRGFQMSLIMLQHLLEWSSTQPDSQLPVNNYTPHNTHLYIIVHSIIMECFRPYKASNRFAAQLFQASMTQVRTLLQQMVDKWDDVPLPSLSGLPRLAYEEMLCLQQGDKQAVHFMTLACEYLYRYADWSPFALRMLEAILLTAVHRNVQLRARLPAIMVGLRAKKAALEVAADDIKTTLSIALEYQQGEQLTATATSLLQQVENLTI</sequence>
<feature type="domain" description="Zn(2)-C6 fungal-type" evidence="3">
    <location>
        <begin position="29"/>
        <end position="59"/>
    </location>
</feature>
<dbReference type="CDD" id="cd12148">
    <property type="entry name" value="fungal_TF_MHR"/>
    <property type="match status" value="1"/>
</dbReference>
<evidence type="ECO:0000256" key="1">
    <source>
        <dbReference type="ARBA" id="ARBA00023242"/>
    </source>
</evidence>
<dbReference type="AlphaFoldDB" id="A0A8K0PDY2"/>
<dbReference type="CDD" id="cd00067">
    <property type="entry name" value="GAL4"/>
    <property type="match status" value="1"/>
</dbReference>
<organism evidence="4 5">
    <name type="scientific">Elsinoe batatas</name>
    <dbReference type="NCBI Taxonomy" id="2601811"/>
    <lineage>
        <taxon>Eukaryota</taxon>
        <taxon>Fungi</taxon>
        <taxon>Dikarya</taxon>
        <taxon>Ascomycota</taxon>
        <taxon>Pezizomycotina</taxon>
        <taxon>Dothideomycetes</taxon>
        <taxon>Dothideomycetidae</taxon>
        <taxon>Myriangiales</taxon>
        <taxon>Elsinoaceae</taxon>
        <taxon>Elsinoe</taxon>
    </lineage>
</organism>
<dbReference type="PROSITE" id="PS00463">
    <property type="entry name" value="ZN2_CY6_FUNGAL_1"/>
    <property type="match status" value="1"/>
</dbReference>
<gene>
    <name evidence="4" type="ORF">KVT40_006592</name>
</gene>
<dbReference type="SMART" id="SM00066">
    <property type="entry name" value="GAL4"/>
    <property type="match status" value="1"/>
</dbReference>
<accession>A0A8K0PDY2</accession>
<dbReference type="GO" id="GO:0000981">
    <property type="term" value="F:DNA-binding transcription factor activity, RNA polymerase II-specific"/>
    <property type="evidence" value="ECO:0007669"/>
    <property type="project" value="InterPro"/>
</dbReference>
<dbReference type="SUPFAM" id="SSF57701">
    <property type="entry name" value="Zn2/Cys6 DNA-binding domain"/>
    <property type="match status" value="1"/>
</dbReference>
<reference evidence="4" key="1">
    <citation type="submission" date="2021-07" db="EMBL/GenBank/DDBJ databases">
        <title>Elsinoe batatas strain:CRI-CJ2 Genome sequencing and assembly.</title>
        <authorList>
            <person name="Huang L."/>
        </authorList>
    </citation>
    <scope>NUCLEOTIDE SEQUENCE</scope>
    <source>
        <strain evidence="4">CRI-CJ2</strain>
    </source>
</reference>
<dbReference type="PANTHER" id="PTHR47256">
    <property type="entry name" value="ZN(II)2CYS6 TRANSCRIPTION FACTOR (EUROFUNG)-RELATED"/>
    <property type="match status" value="1"/>
</dbReference>
<feature type="compositionally biased region" description="Polar residues" evidence="2">
    <location>
        <begin position="171"/>
        <end position="190"/>
    </location>
</feature>
<evidence type="ECO:0000313" key="4">
    <source>
        <dbReference type="EMBL" id="KAG8626191.1"/>
    </source>
</evidence>
<dbReference type="Gene3D" id="4.10.240.10">
    <property type="entry name" value="Zn(2)-C6 fungal-type DNA-binding domain"/>
    <property type="match status" value="1"/>
</dbReference>
<name>A0A8K0PDY2_9PEZI</name>
<dbReference type="GO" id="GO:0008270">
    <property type="term" value="F:zinc ion binding"/>
    <property type="evidence" value="ECO:0007669"/>
    <property type="project" value="InterPro"/>
</dbReference>
<dbReference type="Pfam" id="PF00172">
    <property type="entry name" value="Zn_clus"/>
    <property type="match status" value="1"/>
</dbReference>
<dbReference type="Proteomes" id="UP000809789">
    <property type="component" value="Unassembled WGS sequence"/>
</dbReference>
<comment type="caution">
    <text evidence="4">The sequence shown here is derived from an EMBL/GenBank/DDBJ whole genome shotgun (WGS) entry which is preliminary data.</text>
</comment>
<feature type="region of interest" description="Disordered" evidence="2">
    <location>
        <begin position="171"/>
        <end position="195"/>
    </location>
</feature>
<dbReference type="OrthoDB" id="3946596at2759"/>
<dbReference type="PROSITE" id="PS50048">
    <property type="entry name" value="ZN2_CY6_FUNGAL_2"/>
    <property type="match status" value="1"/>
</dbReference>
<evidence type="ECO:0000256" key="2">
    <source>
        <dbReference type="SAM" id="MobiDB-lite"/>
    </source>
</evidence>
<dbReference type="PANTHER" id="PTHR47256:SF1">
    <property type="entry name" value="ZN(II)2CYS6 TRANSCRIPTION FACTOR (EUROFUNG)"/>
    <property type="match status" value="1"/>
</dbReference>
<dbReference type="InterPro" id="IPR036864">
    <property type="entry name" value="Zn2-C6_fun-type_DNA-bd_sf"/>
</dbReference>
<dbReference type="InterPro" id="IPR001138">
    <property type="entry name" value="Zn2Cys6_DnaBD"/>
</dbReference>
<keyword evidence="5" id="KW-1185">Reference proteome</keyword>
<proteinExistence type="predicted"/>
<protein>
    <recommendedName>
        <fullName evidence="3">Zn(2)-C6 fungal-type domain-containing protein</fullName>
    </recommendedName>
</protein>